<sequence>MPVGRRVSLLLCRISEEGAVLQHSLRFKAFSLSSRSLHRPSHAHLPRAPPAAPSTTGSPQRAPSRRTGAANRRPHMASSRHALPTLLLFLLLAAVAALVVGSAAAGELTLTTALHARMAAEWAWSAAGASGDDSCWGSPDECPVVYDLDAEGGAGASGGAAARARMRLQEAAYYDVDTAASLLPTAQFISYAALMRDSVPCSIPGASYYNCQPGAEANPYTRGCSEIAQCRG</sequence>
<accession>A0A8T0NR15</accession>
<evidence type="ECO:0000256" key="1">
    <source>
        <dbReference type="ARBA" id="ARBA00009178"/>
    </source>
</evidence>
<dbReference type="EMBL" id="CM029053">
    <property type="protein sequence ID" value="KAG2551987.1"/>
    <property type="molecule type" value="Genomic_DNA"/>
</dbReference>
<evidence type="ECO:0000313" key="7">
    <source>
        <dbReference type="EMBL" id="KAG2551987.1"/>
    </source>
</evidence>
<dbReference type="PANTHER" id="PTHR33136">
    <property type="entry name" value="RAPID ALKALINIZATION FACTOR-LIKE"/>
    <property type="match status" value="1"/>
</dbReference>
<evidence type="ECO:0000256" key="3">
    <source>
        <dbReference type="ARBA" id="ARBA00022729"/>
    </source>
</evidence>
<organism evidence="7 8">
    <name type="scientific">Panicum virgatum</name>
    <name type="common">Blackwell switchgrass</name>
    <dbReference type="NCBI Taxonomy" id="38727"/>
    <lineage>
        <taxon>Eukaryota</taxon>
        <taxon>Viridiplantae</taxon>
        <taxon>Streptophyta</taxon>
        <taxon>Embryophyta</taxon>
        <taxon>Tracheophyta</taxon>
        <taxon>Spermatophyta</taxon>
        <taxon>Magnoliopsida</taxon>
        <taxon>Liliopsida</taxon>
        <taxon>Poales</taxon>
        <taxon>Poaceae</taxon>
        <taxon>PACMAD clade</taxon>
        <taxon>Panicoideae</taxon>
        <taxon>Panicodae</taxon>
        <taxon>Paniceae</taxon>
        <taxon>Panicinae</taxon>
        <taxon>Panicum</taxon>
        <taxon>Panicum sect. Hiantes</taxon>
    </lineage>
</organism>
<dbReference type="Proteomes" id="UP000823388">
    <property type="component" value="Chromosome 9K"/>
</dbReference>
<reference evidence="7" key="1">
    <citation type="submission" date="2020-05" db="EMBL/GenBank/DDBJ databases">
        <title>WGS assembly of Panicum virgatum.</title>
        <authorList>
            <person name="Lovell J.T."/>
            <person name="Jenkins J."/>
            <person name="Shu S."/>
            <person name="Juenger T.E."/>
            <person name="Schmutz J."/>
        </authorList>
    </citation>
    <scope>NUCLEOTIDE SEQUENCE</scope>
    <source>
        <strain evidence="7">AP13</strain>
    </source>
</reference>
<name>A0A8T0NR15_PANVG</name>
<dbReference type="InterPro" id="IPR008801">
    <property type="entry name" value="RALF"/>
</dbReference>
<dbReference type="GO" id="GO:0005179">
    <property type="term" value="F:hormone activity"/>
    <property type="evidence" value="ECO:0007669"/>
    <property type="project" value="UniProtKB-KW"/>
</dbReference>
<dbReference type="GO" id="GO:0009506">
    <property type="term" value="C:plasmodesma"/>
    <property type="evidence" value="ECO:0007669"/>
    <property type="project" value="TreeGrafter"/>
</dbReference>
<keyword evidence="6" id="KW-0472">Membrane</keyword>
<evidence type="ECO:0000256" key="4">
    <source>
        <dbReference type="ARBA" id="ARBA00023157"/>
    </source>
</evidence>
<dbReference type="AlphaFoldDB" id="A0A8T0NR15"/>
<evidence type="ECO:0000313" key="8">
    <source>
        <dbReference type="Proteomes" id="UP000823388"/>
    </source>
</evidence>
<keyword evidence="2" id="KW-0372">Hormone</keyword>
<feature type="region of interest" description="Disordered" evidence="5">
    <location>
        <begin position="39"/>
        <end position="76"/>
    </location>
</feature>
<keyword evidence="8" id="KW-1185">Reference proteome</keyword>
<comment type="similarity">
    <text evidence="1">Belongs to the plant rapid alkalinization factor (RALF) family.</text>
</comment>
<keyword evidence="6" id="KW-1133">Transmembrane helix</keyword>
<evidence type="ECO:0000256" key="2">
    <source>
        <dbReference type="ARBA" id="ARBA00022702"/>
    </source>
</evidence>
<keyword evidence="4" id="KW-1015">Disulfide bond</keyword>
<dbReference type="Pfam" id="PF05498">
    <property type="entry name" value="RALF"/>
    <property type="match status" value="1"/>
</dbReference>
<gene>
    <name evidence="7" type="ORF">PVAP13_9KG440300</name>
</gene>
<keyword evidence="6" id="KW-0812">Transmembrane</keyword>
<feature type="transmembrane region" description="Helical" evidence="6">
    <location>
        <begin position="82"/>
        <end position="105"/>
    </location>
</feature>
<evidence type="ECO:0000256" key="5">
    <source>
        <dbReference type="SAM" id="MobiDB-lite"/>
    </source>
</evidence>
<protein>
    <submittedName>
        <fullName evidence="7">Uncharacterized protein</fullName>
    </submittedName>
</protein>
<dbReference type="PANTHER" id="PTHR33136:SF58">
    <property type="entry name" value="OS03G0345000 PROTEIN"/>
    <property type="match status" value="1"/>
</dbReference>
<evidence type="ECO:0000256" key="6">
    <source>
        <dbReference type="SAM" id="Phobius"/>
    </source>
</evidence>
<comment type="caution">
    <text evidence="7">The sequence shown here is derived from an EMBL/GenBank/DDBJ whole genome shotgun (WGS) entry which is preliminary data.</text>
</comment>
<proteinExistence type="inferred from homology"/>
<keyword evidence="3" id="KW-0732">Signal</keyword>
<dbReference type="GO" id="GO:0019722">
    <property type="term" value="P:calcium-mediated signaling"/>
    <property type="evidence" value="ECO:0007669"/>
    <property type="project" value="TreeGrafter"/>
</dbReference>